<dbReference type="RefSeq" id="WP_094478948.1">
    <property type="nucleotide sequence ID" value="NZ_NOZR01000006.1"/>
</dbReference>
<keyword evidence="3" id="KW-1185">Reference proteome</keyword>
<dbReference type="InterPro" id="IPR025475">
    <property type="entry name" value="DUF4326"/>
</dbReference>
<dbReference type="EMBL" id="NOZR01000006">
    <property type="protein sequence ID" value="OYN80446.1"/>
    <property type="molecule type" value="Genomic_DNA"/>
</dbReference>
<reference evidence="2 3" key="1">
    <citation type="submission" date="2017-07" db="EMBL/GenBank/DDBJ databases">
        <title>The new phylogeny of genus Mycobacterium.</title>
        <authorList>
            <person name="Tortoli E."/>
            <person name="Trovato A."/>
            <person name="Cirillo D.M."/>
        </authorList>
    </citation>
    <scope>NUCLEOTIDE SEQUENCE [LARGE SCALE GENOMIC DNA]</scope>
    <source>
        <strain evidence="2 3">ATCC 33027</strain>
    </source>
</reference>
<proteinExistence type="predicted"/>
<dbReference type="AlphaFoldDB" id="A0A255DM70"/>
<evidence type="ECO:0000259" key="1">
    <source>
        <dbReference type="Pfam" id="PF14216"/>
    </source>
</evidence>
<dbReference type="Pfam" id="PF14216">
    <property type="entry name" value="DUF4326"/>
    <property type="match status" value="1"/>
</dbReference>
<organism evidence="2 3">
    <name type="scientific">Mycolicibacterium sphagni</name>
    <dbReference type="NCBI Taxonomy" id="1786"/>
    <lineage>
        <taxon>Bacteria</taxon>
        <taxon>Bacillati</taxon>
        <taxon>Actinomycetota</taxon>
        <taxon>Actinomycetes</taxon>
        <taxon>Mycobacteriales</taxon>
        <taxon>Mycobacteriaceae</taxon>
        <taxon>Mycolicibacterium</taxon>
    </lineage>
</organism>
<evidence type="ECO:0000313" key="3">
    <source>
        <dbReference type="Proteomes" id="UP000216063"/>
    </source>
</evidence>
<name>A0A255DM70_9MYCO</name>
<comment type="caution">
    <text evidence="2">The sequence shown here is derived from an EMBL/GenBank/DDBJ whole genome shotgun (WGS) entry which is preliminary data.</text>
</comment>
<gene>
    <name evidence="2" type="ORF">CG716_10010</name>
</gene>
<dbReference type="OrthoDB" id="3483205at2"/>
<protein>
    <recommendedName>
        <fullName evidence="1">DUF4326 domain-containing protein</fullName>
    </recommendedName>
</protein>
<feature type="domain" description="DUF4326" evidence="1">
    <location>
        <begin position="17"/>
        <end position="125"/>
    </location>
</feature>
<accession>A0A255DM70</accession>
<evidence type="ECO:0000313" key="2">
    <source>
        <dbReference type="EMBL" id="OYN80446.1"/>
    </source>
</evidence>
<dbReference type="Proteomes" id="UP000216063">
    <property type="component" value="Unassembled WGS sequence"/>
</dbReference>
<sequence>MPERVQRRRVAGQPGIPPGAKYVGRPSRWGNPWRIYRDHHIVGPRWHIARNSWAHIPAGECIHAYVSSSRIIPVSEAVDLYRTLLQVRLRDEPDQFREWLKPLRGRDLACWCPLDQPCHADILLEIANA</sequence>